<keyword evidence="6" id="KW-0503">Monooxygenase</keyword>
<dbReference type="AlphaFoldDB" id="A0A5C5FY76"/>
<dbReference type="Proteomes" id="UP000311382">
    <property type="component" value="Unassembled WGS sequence"/>
</dbReference>
<comment type="subcellular location">
    <subcellularLocation>
        <location evidence="1">Membrane</location>
    </subcellularLocation>
</comment>
<evidence type="ECO:0000313" key="7">
    <source>
        <dbReference type="Proteomes" id="UP000311382"/>
    </source>
</evidence>
<sequence length="316" mass="37066">MASVYEQMFNNATVLVTNFVETTKHEAASFYAGVDPTQLNWLERLWMNWYIKIGDPILATGIMSFVMHEAIYFGRCLPWMLIDYMGWFRQYKLQADKTTTAKQQWECTKAVLKTHFSVELPQIYLFHPLAVWAGMKTYEVPFPSFWKQMVPQIALFFFMEDTWHYFVHRLMHHRALYKHVHKVHHEFATPFGLAAEHAHPIEVLILGLGTVGGPLAYCYLSGGNMHLLTMYTWICLRLFQAVDAHSGYDFPFSLNHWFPDWAGAEHHDYHHEKFVDCYSSSFRHWDVLLGTEKKYHAYRAKQRAQKAELAAKAKAE</sequence>
<accession>A0A5C5FY76</accession>
<dbReference type="GO" id="GO:0005506">
    <property type="term" value="F:iron ion binding"/>
    <property type="evidence" value="ECO:0007669"/>
    <property type="project" value="InterPro"/>
</dbReference>
<feature type="domain" description="Fatty acid hydroxylase" evidence="5">
    <location>
        <begin position="154"/>
        <end position="291"/>
    </location>
</feature>
<dbReference type="Pfam" id="PF04116">
    <property type="entry name" value="FA_hydroxylase"/>
    <property type="match status" value="1"/>
</dbReference>
<dbReference type="InterPro" id="IPR050307">
    <property type="entry name" value="Sterol_Desaturase_Related"/>
</dbReference>
<dbReference type="GO" id="GO:0004497">
    <property type="term" value="F:monooxygenase activity"/>
    <property type="evidence" value="ECO:0007669"/>
    <property type="project" value="UniProtKB-KW"/>
</dbReference>
<keyword evidence="2" id="KW-0812">Transmembrane</keyword>
<evidence type="ECO:0000256" key="4">
    <source>
        <dbReference type="ARBA" id="ARBA00023136"/>
    </source>
</evidence>
<dbReference type="OrthoDB" id="1658724at2759"/>
<dbReference type="GO" id="GO:0016020">
    <property type="term" value="C:membrane"/>
    <property type="evidence" value="ECO:0007669"/>
    <property type="project" value="UniProtKB-SubCell"/>
</dbReference>
<keyword evidence="4" id="KW-0472">Membrane</keyword>
<dbReference type="GO" id="GO:0008610">
    <property type="term" value="P:lipid biosynthetic process"/>
    <property type="evidence" value="ECO:0007669"/>
    <property type="project" value="InterPro"/>
</dbReference>
<dbReference type="PANTHER" id="PTHR11863">
    <property type="entry name" value="STEROL DESATURASE"/>
    <property type="match status" value="1"/>
</dbReference>
<evidence type="ECO:0000313" key="6">
    <source>
        <dbReference type="EMBL" id="TNY21823.1"/>
    </source>
</evidence>
<comment type="caution">
    <text evidence="6">The sequence shown here is derived from an EMBL/GenBank/DDBJ whole genome shotgun (WGS) entry which is preliminary data.</text>
</comment>
<dbReference type="EMBL" id="SOZI01000036">
    <property type="protein sequence ID" value="TNY21823.1"/>
    <property type="molecule type" value="Genomic_DNA"/>
</dbReference>
<evidence type="ECO:0000259" key="5">
    <source>
        <dbReference type="Pfam" id="PF04116"/>
    </source>
</evidence>
<gene>
    <name evidence="6" type="ORF">DMC30DRAFT_180989</name>
</gene>
<keyword evidence="3" id="KW-1133">Transmembrane helix</keyword>
<evidence type="ECO:0000256" key="3">
    <source>
        <dbReference type="ARBA" id="ARBA00022989"/>
    </source>
</evidence>
<reference evidence="6 7" key="1">
    <citation type="submission" date="2019-03" db="EMBL/GenBank/DDBJ databases">
        <title>Rhodosporidium diobovatum UCD-FST 08-225 genome sequencing, assembly, and annotation.</title>
        <authorList>
            <person name="Fakankun I.U."/>
            <person name="Fristensky B."/>
            <person name="Levin D.B."/>
        </authorList>
    </citation>
    <scope>NUCLEOTIDE SEQUENCE [LARGE SCALE GENOMIC DNA]</scope>
    <source>
        <strain evidence="6 7">UCD-FST 08-225</strain>
    </source>
</reference>
<keyword evidence="6" id="KW-0560">Oxidoreductase</keyword>
<keyword evidence="7" id="KW-1185">Reference proteome</keyword>
<evidence type="ECO:0000256" key="2">
    <source>
        <dbReference type="ARBA" id="ARBA00022692"/>
    </source>
</evidence>
<dbReference type="STRING" id="5288.A0A5C5FY76"/>
<organism evidence="6 7">
    <name type="scientific">Rhodotorula diobovata</name>
    <dbReference type="NCBI Taxonomy" id="5288"/>
    <lineage>
        <taxon>Eukaryota</taxon>
        <taxon>Fungi</taxon>
        <taxon>Dikarya</taxon>
        <taxon>Basidiomycota</taxon>
        <taxon>Pucciniomycotina</taxon>
        <taxon>Microbotryomycetes</taxon>
        <taxon>Sporidiobolales</taxon>
        <taxon>Sporidiobolaceae</taxon>
        <taxon>Rhodotorula</taxon>
    </lineage>
</organism>
<name>A0A5C5FY76_9BASI</name>
<protein>
    <submittedName>
        <fullName evidence="6">Methylsterol monooxygenase</fullName>
    </submittedName>
</protein>
<evidence type="ECO:0000256" key="1">
    <source>
        <dbReference type="ARBA" id="ARBA00004370"/>
    </source>
</evidence>
<proteinExistence type="predicted"/>
<dbReference type="InterPro" id="IPR006694">
    <property type="entry name" value="Fatty_acid_hydroxylase"/>
</dbReference>